<dbReference type="Pfam" id="PF00135">
    <property type="entry name" value="COesterase"/>
    <property type="match status" value="1"/>
</dbReference>
<reference evidence="5 6" key="1">
    <citation type="journal article" date="2016" name="PLoS Pathog.">
        <title>Biosynthesis of antibiotic leucinostatins in bio-control fungus Purpureocillium lilacinum and their inhibition on phytophthora revealed by genome mining.</title>
        <authorList>
            <person name="Wang G."/>
            <person name="Liu Z."/>
            <person name="Lin R."/>
            <person name="Li E."/>
            <person name="Mao Z."/>
            <person name="Ling J."/>
            <person name="Yang Y."/>
            <person name="Yin W.B."/>
            <person name="Xie B."/>
        </authorList>
    </citation>
    <scope>NUCLEOTIDE SEQUENCE [LARGE SCALE GENOMIC DNA]</scope>
    <source>
        <strain evidence="5">170</strain>
    </source>
</reference>
<organism evidence="5 6">
    <name type="scientific">Pochonia chlamydosporia 170</name>
    <dbReference type="NCBI Taxonomy" id="1380566"/>
    <lineage>
        <taxon>Eukaryota</taxon>
        <taxon>Fungi</taxon>
        <taxon>Dikarya</taxon>
        <taxon>Ascomycota</taxon>
        <taxon>Pezizomycotina</taxon>
        <taxon>Sordariomycetes</taxon>
        <taxon>Hypocreomycetidae</taxon>
        <taxon>Hypocreales</taxon>
        <taxon>Clavicipitaceae</taxon>
        <taxon>Pochonia</taxon>
    </lineage>
</organism>
<protein>
    <recommendedName>
        <fullName evidence="3">Carboxylic ester hydrolase</fullName>
        <ecNumber evidence="3">3.1.1.-</ecNumber>
    </recommendedName>
</protein>
<dbReference type="InterPro" id="IPR029058">
    <property type="entry name" value="AB_hydrolase_fold"/>
</dbReference>
<keyword evidence="2 3" id="KW-0378">Hydrolase</keyword>
<dbReference type="GO" id="GO:0052689">
    <property type="term" value="F:carboxylic ester hydrolase activity"/>
    <property type="evidence" value="ECO:0007669"/>
    <property type="project" value="TreeGrafter"/>
</dbReference>
<dbReference type="OrthoDB" id="408631at2759"/>
<dbReference type="PROSITE" id="PS00122">
    <property type="entry name" value="CARBOXYLESTERASE_B_1"/>
    <property type="match status" value="1"/>
</dbReference>
<dbReference type="Proteomes" id="UP000078397">
    <property type="component" value="Unassembled WGS sequence"/>
</dbReference>
<dbReference type="InterPro" id="IPR002018">
    <property type="entry name" value="CarbesteraseB"/>
</dbReference>
<evidence type="ECO:0000313" key="6">
    <source>
        <dbReference type="Proteomes" id="UP000078397"/>
    </source>
</evidence>
<evidence type="ECO:0000256" key="1">
    <source>
        <dbReference type="ARBA" id="ARBA00005964"/>
    </source>
</evidence>
<dbReference type="InterPro" id="IPR050654">
    <property type="entry name" value="AChE-related_enzymes"/>
</dbReference>
<comment type="similarity">
    <text evidence="1 3">Belongs to the type-B carboxylesterase/lipase family.</text>
</comment>
<feature type="chain" id="PRO_5007950169" description="Carboxylic ester hydrolase" evidence="3">
    <location>
        <begin position="23"/>
        <end position="552"/>
    </location>
</feature>
<dbReference type="KEGG" id="pchm:VFPPC_06928"/>
<dbReference type="EC" id="3.1.1.-" evidence="3"/>
<dbReference type="PANTHER" id="PTHR43918">
    <property type="entry name" value="ACETYLCHOLINESTERASE"/>
    <property type="match status" value="1"/>
</dbReference>
<comment type="caution">
    <text evidence="5">The sequence shown here is derived from an EMBL/GenBank/DDBJ whole genome shotgun (WGS) entry which is preliminary data.</text>
</comment>
<dbReference type="RefSeq" id="XP_018140152.1">
    <property type="nucleotide sequence ID" value="XM_018285876.1"/>
</dbReference>
<dbReference type="GeneID" id="28849870"/>
<keyword evidence="6" id="KW-1185">Reference proteome</keyword>
<feature type="domain" description="Carboxylesterase type B" evidence="4">
    <location>
        <begin position="38"/>
        <end position="543"/>
    </location>
</feature>
<dbReference type="Gene3D" id="3.40.50.1820">
    <property type="entry name" value="alpha/beta hydrolase"/>
    <property type="match status" value="1"/>
</dbReference>
<evidence type="ECO:0000256" key="2">
    <source>
        <dbReference type="ARBA" id="ARBA00022801"/>
    </source>
</evidence>
<dbReference type="AlphaFoldDB" id="A0A179FAI9"/>
<dbReference type="PANTHER" id="PTHR43918:SF4">
    <property type="entry name" value="CARBOXYLIC ESTER HYDROLASE"/>
    <property type="match status" value="1"/>
</dbReference>
<accession>A0A179FAI9</accession>
<keyword evidence="3" id="KW-0732">Signal</keyword>
<dbReference type="InterPro" id="IPR019826">
    <property type="entry name" value="Carboxylesterase_B_AS"/>
</dbReference>
<evidence type="ECO:0000256" key="3">
    <source>
        <dbReference type="RuleBase" id="RU361235"/>
    </source>
</evidence>
<dbReference type="ESTHER" id="metcm-a0a179fai9">
    <property type="family name" value="Fungal_carboxylesterase_lipase"/>
</dbReference>
<dbReference type="STRING" id="1380566.A0A179FAI9"/>
<dbReference type="SUPFAM" id="SSF53474">
    <property type="entry name" value="alpha/beta-Hydrolases"/>
    <property type="match status" value="1"/>
</dbReference>
<evidence type="ECO:0000313" key="5">
    <source>
        <dbReference type="EMBL" id="OAQ62448.1"/>
    </source>
</evidence>
<dbReference type="EMBL" id="LSBJ02000007">
    <property type="protein sequence ID" value="OAQ62448.1"/>
    <property type="molecule type" value="Genomic_DNA"/>
</dbReference>
<proteinExistence type="inferred from homology"/>
<sequence>MPWKLLAALGGLLPSNTLLARSYPPDRLVSLNYTTYTGTTLSNGVDQFIGMRYAAAPLGDLRWKAPEPPTPQATVQKADKFGNFCLGTGEEMSQGGSEDCLFANLWRPSNASEKSKLPVWVFIQGGGFNSNYSPNYNGSEVVERSGHNIIHINFNWRVGLYGFLAGRNVEAHGNLNAGLLDQLRLLQWVQENISKFGGDPNHVIVHGSSAGAGSVALHLLNPKNAGLFAGAIMESTFMPTQPHKTELEWQYNRLVESVGCANQTAELQMRCLRGKTTEELQQSNRPSPFPGQPSMQSPLWYWTPCIDGNLIPDVPLNMYQRGQFIKIPMIVGNNENEGAYFAANASNAEEVTTFMHSNYPRLAEGELRQMIRYYPRPNPVALHAAWFPSAEQAYGESTLTCPAMHILDAAEKFKGNHGQEGQPSPSLWSYHMNIYDEDYVSRGLGCPHGYEEGIIFGPNSANNPGRYQSPASLYTYNAPLVPVIMNYWISFVRTLSPNTYRHPSAPEWQSWAEKKSGAKLLVRLNELHMEAVPKAQRERCAFWNRMDRSLLA</sequence>
<evidence type="ECO:0000259" key="4">
    <source>
        <dbReference type="Pfam" id="PF00135"/>
    </source>
</evidence>
<feature type="signal peptide" evidence="3">
    <location>
        <begin position="1"/>
        <end position="22"/>
    </location>
</feature>
<gene>
    <name evidence="5" type="ORF">VFPPC_06928</name>
</gene>
<name>A0A179FAI9_METCM</name>